<protein>
    <recommendedName>
        <fullName evidence="3">TraB/GumN family protein</fullName>
    </recommendedName>
</protein>
<reference evidence="2" key="1">
    <citation type="journal article" date="2019" name="Int. J. Syst. Evol. Microbiol.">
        <title>The Global Catalogue of Microorganisms (GCM) 10K type strain sequencing project: providing services to taxonomists for standard genome sequencing and annotation.</title>
        <authorList>
            <consortium name="The Broad Institute Genomics Platform"/>
            <consortium name="The Broad Institute Genome Sequencing Center for Infectious Disease"/>
            <person name="Wu L."/>
            <person name="Ma J."/>
        </authorList>
    </citation>
    <scope>NUCLEOTIDE SEQUENCE [LARGE SCALE GENOMIC DNA]</scope>
    <source>
        <strain evidence="2">CECT 9128</strain>
    </source>
</reference>
<sequence>MSKSIIIILILITLLSCKTEKSTEIIVIGTLHKPEYNFNSEILFNILENVQPDFILEELDSSFFTSNFRHKNVSNSNERMASEKYIEKYPTTKLRPYEFEGRNEYRINTGSRP</sequence>
<evidence type="ECO:0000313" key="2">
    <source>
        <dbReference type="Proteomes" id="UP001595793"/>
    </source>
</evidence>
<gene>
    <name evidence="1" type="ORF">ACFOS1_01515</name>
</gene>
<accession>A0ABV8H561</accession>
<keyword evidence="2" id="KW-1185">Reference proteome</keyword>
<dbReference type="Proteomes" id="UP001595793">
    <property type="component" value="Unassembled WGS sequence"/>
</dbReference>
<name>A0ABV8H561_9FLAO</name>
<proteinExistence type="predicted"/>
<feature type="non-terminal residue" evidence="1">
    <location>
        <position position="113"/>
    </location>
</feature>
<evidence type="ECO:0000313" key="1">
    <source>
        <dbReference type="EMBL" id="MFC4026072.1"/>
    </source>
</evidence>
<dbReference type="PROSITE" id="PS51257">
    <property type="entry name" value="PROKAR_LIPOPROTEIN"/>
    <property type="match status" value="1"/>
</dbReference>
<dbReference type="EMBL" id="JBHSAS010000003">
    <property type="protein sequence ID" value="MFC4026072.1"/>
    <property type="molecule type" value="Genomic_DNA"/>
</dbReference>
<organism evidence="1 2">
    <name type="scientific">Zunongwangia endophytica</name>
    <dbReference type="NCBI Taxonomy" id="1808945"/>
    <lineage>
        <taxon>Bacteria</taxon>
        <taxon>Pseudomonadati</taxon>
        <taxon>Bacteroidota</taxon>
        <taxon>Flavobacteriia</taxon>
        <taxon>Flavobacteriales</taxon>
        <taxon>Flavobacteriaceae</taxon>
        <taxon>Zunongwangia</taxon>
    </lineage>
</organism>
<comment type="caution">
    <text evidence="1">The sequence shown here is derived from an EMBL/GenBank/DDBJ whole genome shotgun (WGS) entry which is preliminary data.</text>
</comment>
<evidence type="ECO:0008006" key="3">
    <source>
        <dbReference type="Google" id="ProtNLM"/>
    </source>
</evidence>